<comment type="caution">
    <text evidence="2">The sequence shown here is derived from an EMBL/GenBank/DDBJ whole genome shotgun (WGS) entry which is preliminary data.</text>
</comment>
<sequence length="183" mass="19302">MNTKHASRHLRAVALAGAVTLAAAALGGCAVLDQSAAIPAAKGETWTVLPIANHTETPQAGQRAGSIAQSLLRTFGYQNLVAYPGGGDDETLFDPAKPDAQQNALNWARQQNIHYALTGSVNEWRYKVGVDGEPAVGLSFDVIDVQTGKVVWTGTGSRTGWSRDALSGVAQKLERELLAPLGR</sequence>
<feature type="chain" id="PRO_5011844128" evidence="1">
    <location>
        <begin position="25"/>
        <end position="183"/>
    </location>
</feature>
<name>A0A095X7S1_BURGA</name>
<organism evidence="2 3">
    <name type="scientific">Burkholderia gladioli</name>
    <name type="common">Pseudomonas marginata</name>
    <name type="synonym">Phytomonas marginata</name>
    <dbReference type="NCBI Taxonomy" id="28095"/>
    <lineage>
        <taxon>Bacteria</taxon>
        <taxon>Pseudomonadati</taxon>
        <taxon>Pseudomonadota</taxon>
        <taxon>Betaproteobacteria</taxon>
        <taxon>Burkholderiales</taxon>
        <taxon>Burkholderiaceae</taxon>
        <taxon>Burkholderia</taxon>
    </lineage>
</organism>
<feature type="signal peptide" evidence="1">
    <location>
        <begin position="1"/>
        <end position="24"/>
    </location>
</feature>
<dbReference type="Gene3D" id="3.40.50.10610">
    <property type="entry name" value="ABC-type transport auxiliary lipoprotein component"/>
    <property type="match status" value="1"/>
</dbReference>
<evidence type="ECO:0000313" key="2">
    <source>
        <dbReference type="EMBL" id="PEH42510.1"/>
    </source>
</evidence>
<proteinExistence type="predicted"/>
<dbReference type="GeneID" id="66460735"/>
<dbReference type="AlphaFoldDB" id="A0A095X7S1"/>
<evidence type="ECO:0000313" key="3">
    <source>
        <dbReference type="Proteomes" id="UP000220629"/>
    </source>
</evidence>
<accession>A0A095X7S1</accession>
<keyword evidence="1" id="KW-0732">Signal</keyword>
<dbReference type="PROSITE" id="PS51257">
    <property type="entry name" value="PROKAR_LIPOPROTEIN"/>
    <property type="match status" value="1"/>
</dbReference>
<dbReference type="RefSeq" id="WP_013690258.1">
    <property type="nucleotide sequence ID" value="NZ_CADEPO010000013.1"/>
</dbReference>
<dbReference type="OMA" id="NEWRYKV"/>
<protein>
    <submittedName>
        <fullName evidence="2">Penicillin-binding protein activator LpoB</fullName>
    </submittedName>
</protein>
<dbReference type="EMBL" id="PDDY01000001">
    <property type="protein sequence ID" value="PEH42510.1"/>
    <property type="molecule type" value="Genomic_DNA"/>
</dbReference>
<evidence type="ECO:0000256" key="1">
    <source>
        <dbReference type="SAM" id="SignalP"/>
    </source>
</evidence>
<gene>
    <name evidence="2" type="ORF">CRM94_10305</name>
</gene>
<dbReference type="Proteomes" id="UP000220629">
    <property type="component" value="Unassembled WGS sequence"/>
</dbReference>
<reference evidence="3" key="1">
    <citation type="submission" date="2017-09" db="EMBL/GenBank/DDBJ databases">
        <title>FDA dAtabase for Regulatory Grade micrObial Sequences (FDA-ARGOS): Supporting development and validation of Infectious Disease Dx tests.</title>
        <authorList>
            <person name="Minogue T."/>
            <person name="Wolcott M."/>
            <person name="Wasieloski L."/>
            <person name="Aguilar W."/>
            <person name="Moore D."/>
            <person name="Tallon L."/>
            <person name="Sadzewicz L."/>
            <person name="Ott S."/>
            <person name="Zhao X."/>
            <person name="Nagaraj S."/>
            <person name="Vavikolanu K."/>
            <person name="Aluvathingal J."/>
            <person name="Nadendla S."/>
            <person name="Sichtig H."/>
        </authorList>
    </citation>
    <scope>NUCLEOTIDE SEQUENCE [LARGE SCALE GENOMIC DNA]</scope>
    <source>
        <strain evidence="3">FDAARGOS_390</strain>
    </source>
</reference>